<name>A0A6S6TZX2_9BACT</name>
<evidence type="ECO:0000313" key="1">
    <source>
        <dbReference type="EMBL" id="CAA6824984.1"/>
    </source>
</evidence>
<organism evidence="1">
    <name type="scientific">uncultured Sulfurovum sp</name>
    <dbReference type="NCBI Taxonomy" id="269237"/>
    <lineage>
        <taxon>Bacteria</taxon>
        <taxon>Pseudomonadati</taxon>
        <taxon>Campylobacterota</taxon>
        <taxon>Epsilonproteobacteria</taxon>
        <taxon>Campylobacterales</taxon>
        <taxon>Sulfurovaceae</taxon>
        <taxon>Sulfurovum</taxon>
        <taxon>environmental samples</taxon>
    </lineage>
</organism>
<sequence>MENEKNDLFKKLGVDIADGKINIDMNQTKDFFSSLQSLFEGATENIKKDLSEGKVDMGDNVGIKIDKENINIDLEKTKSFIEQLGKTIEGFVGEIDKSVQNISKDLEPKK</sequence>
<reference evidence="1" key="1">
    <citation type="submission" date="2020-01" db="EMBL/GenBank/DDBJ databases">
        <authorList>
            <person name="Meier V. D."/>
            <person name="Meier V D."/>
        </authorList>
    </citation>
    <scope>NUCLEOTIDE SEQUENCE</scope>
    <source>
        <strain evidence="1">HLG_WM_MAG_01</strain>
    </source>
</reference>
<gene>
    <name evidence="1" type="ORF">HELGO_WM7030</name>
</gene>
<dbReference type="AlphaFoldDB" id="A0A6S6TZX2"/>
<dbReference type="EMBL" id="CACVAS010000128">
    <property type="protein sequence ID" value="CAA6824984.1"/>
    <property type="molecule type" value="Genomic_DNA"/>
</dbReference>
<proteinExistence type="predicted"/>
<protein>
    <submittedName>
        <fullName evidence="1">Uncharacterized protein</fullName>
    </submittedName>
</protein>
<accession>A0A6S6TZX2</accession>